<evidence type="ECO:0000313" key="2">
    <source>
        <dbReference type="EMBL" id="GJQ08940.1"/>
    </source>
</evidence>
<feature type="region of interest" description="Disordered" evidence="1">
    <location>
        <begin position="1"/>
        <end position="25"/>
    </location>
</feature>
<reference evidence="2" key="1">
    <citation type="journal article" date="2022" name="Proc. Natl. Acad. Sci. U.S.A.">
        <title>Life cycle and functional genomics of the unicellular red alga Galdieria for elucidating algal and plant evolution and industrial use.</title>
        <authorList>
            <person name="Hirooka S."/>
            <person name="Itabashi T."/>
            <person name="Ichinose T.M."/>
            <person name="Onuma R."/>
            <person name="Fujiwara T."/>
            <person name="Yamashita S."/>
            <person name="Jong L.W."/>
            <person name="Tomita R."/>
            <person name="Iwane A.H."/>
            <person name="Miyagishima S.Y."/>
        </authorList>
    </citation>
    <scope>NUCLEOTIDE SEQUENCE</scope>
    <source>
        <strain evidence="2">NBRC 102759</strain>
    </source>
</reference>
<feature type="compositionally biased region" description="Polar residues" evidence="1">
    <location>
        <begin position="324"/>
        <end position="345"/>
    </location>
</feature>
<dbReference type="EMBL" id="BQMJ01000005">
    <property type="protein sequence ID" value="GJQ08940.1"/>
    <property type="molecule type" value="Genomic_DNA"/>
</dbReference>
<feature type="compositionally biased region" description="Basic and acidic residues" evidence="1">
    <location>
        <begin position="15"/>
        <end position="25"/>
    </location>
</feature>
<feature type="compositionally biased region" description="Polar residues" evidence="1">
    <location>
        <begin position="48"/>
        <end position="63"/>
    </location>
</feature>
<gene>
    <name evidence="2" type="ORF">GpartN1_g731.t1</name>
</gene>
<comment type="caution">
    <text evidence="2">The sequence shown here is derived from an EMBL/GenBank/DDBJ whole genome shotgun (WGS) entry which is preliminary data.</text>
</comment>
<name>A0A9C7PR30_9RHOD</name>
<dbReference type="AlphaFoldDB" id="A0A9C7PR30"/>
<feature type="compositionally biased region" description="Polar residues" evidence="1">
    <location>
        <begin position="1"/>
        <end position="14"/>
    </location>
</feature>
<sequence length="429" mass="48026">MVLTRSSSKKTPVQNEEKKEETIAVETPVRKLSRELASLGIRAPPGTPCQQSSPNFGRSQVPKTDTGLDQIAEQGQESEESQLLCSLGENDNPELCATTLAVRAAMGSHNLINRVALSDLEETNLKGIFNSQETELQRDSDTHHSIEDDDDKVLQEKQTQDSCNMVSTPVNQAAEVSFQLIGNDASNEWCGEHVRFSVLGKSKVKVYHQPGLQTVSPNRNNEKRQEDGDTPVIEEDFLDDATPEPQRLNFDIHSEFLKSDDNPNSSIAESKISYLASSNEIKTDSLCTNEATSGKSKENGLELTHESNRSESKENRESSKKKSQVTPTKCLTENSHFSKHTQSSAAKDKRLTLERNLQRDKENIDKSGNSIHWKGQHIRFEDSPDTIEEKMKSLRLDHARFMKTTVSAAAKRSENGHKQELASKYLWKF</sequence>
<feature type="region of interest" description="Disordered" evidence="1">
    <location>
        <begin position="40"/>
        <end position="67"/>
    </location>
</feature>
<evidence type="ECO:0000256" key="1">
    <source>
        <dbReference type="SAM" id="MobiDB-lite"/>
    </source>
</evidence>
<feature type="region of interest" description="Disordered" evidence="1">
    <location>
        <begin position="209"/>
        <end position="228"/>
    </location>
</feature>
<proteinExistence type="predicted"/>
<feature type="compositionally biased region" description="Basic and acidic residues" evidence="1">
    <location>
        <begin position="295"/>
        <end position="320"/>
    </location>
</feature>
<reference evidence="2" key="2">
    <citation type="submission" date="2022-01" db="EMBL/GenBank/DDBJ databases">
        <authorList>
            <person name="Hirooka S."/>
            <person name="Miyagishima S.Y."/>
        </authorList>
    </citation>
    <scope>NUCLEOTIDE SEQUENCE</scope>
    <source>
        <strain evidence="2">NBRC 102759</strain>
    </source>
</reference>
<evidence type="ECO:0000313" key="3">
    <source>
        <dbReference type="Proteomes" id="UP001061958"/>
    </source>
</evidence>
<feature type="region of interest" description="Disordered" evidence="1">
    <location>
        <begin position="289"/>
        <end position="348"/>
    </location>
</feature>
<accession>A0A9C7PR30</accession>
<protein>
    <submittedName>
        <fullName evidence="2">Uncharacterized protein</fullName>
    </submittedName>
</protein>
<organism evidence="2 3">
    <name type="scientific">Galdieria partita</name>
    <dbReference type="NCBI Taxonomy" id="83374"/>
    <lineage>
        <taxon>Eukaryota</taxon>
        <taxon>Rhodophyta</taxon>
        <taxon>Bangiophyceae</taxon>
        <taxon>Galdieriales</taxon>
        <taxon>Galdieriaceae</taxon>
        <taxon>Galdieria</taxon>
    </lineage>
</organism>
<dbReference type="OrthoDB" id="10434538at2759"/>
<dbReference type="Proteomes" id="UP001061958">
    <property type="component" value="Unassembled WGS sequence"/>
</dbReference>
<keyword evidence="3" id="KW-1185">Reference proteome</keyword>